<sequence>MSPSIVILKGPLFSIHASGTILLIFDQFLFYFKIQLQLGCRVQICAVSPEQRNIQCAVKAVLVLC</sequence>
<keyword evidence="1" id="KW-0472">Membrane</keyword>
<evidence type="ECO:0000313" key="3">
    <source>
        <dbReference type="Proteomes" id="UP000243640"/>
    </source>
</evidence>
<keyword evidence="1" id="KW-1133">Transmembrane helix</keyword>
<feature type="transmembrane region" description="Helical" evidence="1">
    <location>
        <begin position="12"/>
        <end position="32"/>
    </location>
</feature>
<dbReference type="AlphaFoldDB" id="A0A235C8X3"/>
<proteinExistence type="predicted"/>
<keyword evidence="1" id="KW-0812">Transmembrane</keyword>
<dbReference type="EMBL" id="NQJF01000022">
    <property type="protein sequence ID" value="OYD21080.1"/>
    <property type="molecule type" value="Genomic_DNA"/>
</dbReference>
<reference evidence="2 3" key="1">
    <citation type="submission" date="2017-08" db="EMBL/GenBank/DDBJ databases">
        <title>Draft Genome Sequence of the Marine Bacterium Oceanimonas baumannii ATCC 700832.</title>
        <authorList>
            <person name="Mcclelland W.D."/>
            <person name="Brennan M.A."/>
            <person name="Trachtenberg A.M."/>
            <person name="Maclea K.S."/>
        </authorList>
    </citation>
    <scope>NUCLEOTIDE SEQUENCE [LARGE SCALE GENOMIC DNA]</scope>
    <source>
        <strain evidence="2 3">ATCC 700832</strain>
    </source>
</reference>
<protein>
    <submittedName>
        <fullName evidence="2">Uncharacterized protein</fullName>
    </submittedName>
</protein>
<evidence type="ECO:0000256" key="1">
    <source>
        <dbReference type="SAM" id="Phobius"/>
    </source>
</evidence>
<dbReference type="Proteomes" id="UP000243640">
    <property type="component" value="Unassembled WGS sequence"/>
</dbReference>
<accession>A0A235C8X3</accession>
<name>A0A235C8X3_9GAMM</name>
<gene>
    <name evidence="2" type="ORF">B6S09_17620</name>
</gene>
<evidence type="ECO:0000313" key="2">
    <source>
        <dbReference type="EMBL" id="OYD21080.1"/>
    </source>
</evidence>
<organism evidence="2 3">
    <name type="scientific">Oceanimonas baumannii</name>
    <dbReference type="NCBI Taxonomy" id="129578"/>
    <lineage>
        <taxon>Bacteria</taxon>
        <taxon>Pseudomonadati</taxon>
        <taxon>Pseudomonadota</taxon>
        <taxon>Gammaproteobacteria</taxon>
        <taxon>Aeromonadales</taxon>
        <taxon>Aeromonadaceae</taxon>
        <taxon>Oceanimonas</taxon>
    </lineage>
</organism>
<comment type="caution">
    <text evidence="2">The sequence shown here is derived from an EMBL/GenBank/DDBJ whole genome shotgun (WGS) entry which is preliminary data.</text>
</comment>